<comment type="caution">
    <text evidence="1">The sequence shown here is derived from an EMBL/GenBank/DDBJ whole genome shotgun (WGS) entry which is preliminary data.</text>
</comment>
<reference evidence="1 2" key="1">
    <citation type="journal article" date="2021" name="Commun. Biol.">
        <title>The genome of Shorea leprosula (Dipterocarpaceae) highlights the ecological relevance of drought in aseasonal tropical rainforests.</title>
        <authorList>
            <person name="Ng K.K.S."/>
            <person name="Kobayashi M.J."/>
            <person name="Fawcett J.A."/>
            <person name="Hatakeyama M."/>
            <person name="Paape T."/>
            <person name="Ng C.H."/>
            <person name="Ang C.C."/>
            <person name="Tnah L.H."/>
            <person name="Lee C.T."/>
            <person name="Nishiyama T."/>
            <person name="Sese J."/>
            <person name="O'Brien M.J."/>
            <person name="Copetti D."/>
            <person name="Mohd Noor M.I."/>
            <person name="Ong R.C."/>
            <person name="Putra M."/>
            <person name="Sireger I.Z."/>
            <person name="Indrioko S."/>
            <person name="Kosugi Y."/>
            <person name="Izuno A."/>
            <person name="Isagi Y."/>
            <person name="Lee S.L."/>
            <person name="Shimizu K.K."/>
        </authorList>
    </citation>
    <scope>NUCLEOTIDE SEQUENCE [LARGE SCALE GENOMIC DNA]</scope>
    <source>
        <strain evidence="1">214</strain>
    </source>
</reference>
<organism evidence="1 2">
    <name type="scientific">Rubroshorea leprosula</name>
    <dbReference type="NCBI Taxonomy" id="152421"/>
    <lineage>
        <taxon>Eukaryota</taxon>
        <taxon>Viridiplantae</taxon>
        <taxon>Streptophyta</taxon>
        <taxon>Embryophyta</taxon>
        <taxon>Tracheophyta</taxon>
        <taxon>Spermatophyta</taxon>
        <taxon>Magnoliopsida</taxon>
        <taxon>eudicotyledons</taxon>
        <taxon>Gunneridae</taxon>
        <taxon>Pentapetalae</taxon>
        <taxon>rosids</taxon>
        <taxon>malvids</taxon>
        <taxon>Malvales</taxon>
        <taxon>Dipterocarpaceae</taxon>
        <taxon>Rubroshorea</taxon>
    </lineage>
</organism>
<keyword evidence="2" id="KW-1185">Reference proteome</keyword>
<dbReference type="EMBL" id="BPVZ01000116">
    <property type="protein sequence ID" value="GKV36359.1"/>
    <property type="molecule type" value="Genomic_DNA"/>
</dbReference>
<sequence length="51" mass="5654">MATEETDAEGDNEEEDGVICIDSALLSPGSPSFRVLEKNRKMEIDNKVIEK</sequence>
<dbReference type="AlphaFoldDB" id="A0AAV5LGV7"/>
<proteinExistence type="predicted"/>
<gene>
    <name evidence="1" type="ORF">SLEP1_g44500</name>
</gene>
<dbReference type="Proteomes" id="UP001054252">
    <property type="component" value="Unassembled WGS sequence"/>
</dbReference>
<evidence type="ECO:0000313" key="1">
    <source>
        <dbReference type="EMBL" id="GKV36359.1"/>
    </source>
</evidence>
<name>A0AAV5LGV7_9ROSI</name>
<protein>
    <submittedName>
        <fullName evidence="1">Uncharacterized protein</fullName>
    </submittedName>
</protein>
<accession>A0AAV5LGV7</accession>
<evidence type="ECO:0000313" key="2">
    <source>
        <dbReference type="Proteomes" id="UP001054252"/>
    </source>
</evidence>